<dbReference type="GO" id="GO:0015846">
    <property type="term" value="P:polyamine transport"/>
    <property type="evidence" value="ECO:0007669"/>
    <property type="project" value="InterPro"/>
</dbReference>
<dbReference type="AlphaFoldDB" id="A0A852T4J2"/>
<reference evidence="7 8" key="1">
    <citation type="submission" date="2020-07" db="EMBL/GenBank/DDBJ databases">
        <title>Sequencing the genomes of 1000 actinobacteria strains.</title>
        <authorList>
            <person name="Klenk H.-P."/>
        </authorList>
    </citation>
    <scope>NUCLEOTIDE SEQUENCE [LARGE SCALE GENOMIC DNA]</scope>
    <source>
        <strain evidence="7 8">DSM 23871</strain>
    </source>
</reference>
<name>A0A852T4J2_9MICO</name>
<dbReference type="GO" id="GO:0019808">
    <property type="term" value="F:polyamine binding"/>
    <property type="evidence" value="ECO:0007669"/>
    <property type="project" value="InterPro"/>
</dbReference>
<dbReference type="PROSITE" id="PS51257">
    <property type="entry name" value="PROKAR_LIPOPROTEIN"/>
    <property type="match status" value="1"/>
</dbReference>
<keyword evidence="2" id="KW-0813">Transport</keyword>
<comment type="caution">
    <text evidence="7">The sequence shown here is derived from an EMBL/GenBank/DDBJ whole genome shotgun (WGS) entry which is preliminary data.</text>
</comment>
<dbReference type="Proteomes" id="UP000589620">
    <property type="component" value="Unassembled WGS sequence"/>
</dbReference>
<proteinExistence type="predicted"/>
<evidence type="ECO:0000313" key="8">
    <source>
        <dbReference type="Proteomes" id="UP000589620"/>
    </source>
</evidence>
<evidence type="ECO:0000256" key="5">
    <source>
        <dbReference type="PIRSR" id="PIRSR019574-1"/>
    </source>
</evidence>
<evidence type="ECO:0000256" key="3">
    <source>
        <dbReference type="ARBA" id="ARBA00022729"/>
    </source>
</evidence>
<accession>A0A852T4J2</accession>
<evidence type="ECO:0000256" key="2">
    <source>
        <dbReference type="ARBA" id="ARBA00022448"/>
    </source>
</evidence>
<dbReference type="InterPro" id="IPR001188">
    <property type="entry name" value="Sperm_putr-bd"/>
</dbReference>
<dbReference type="PIRSF" id="PIRSF019574">
    <property type="entry name" value="Periplasmic_polyamine_BP"/>
    <property type="match status" value="1"/>
</dbReference>
<evidence type="ECO:0000256" key="4">
    <source>
        <dbReference type="ARBA" id="ARBA00022764"/>
    </source>
</evidence>
<dbReference type="Pfam" id="PF13416">
    <property type="entry name" value="SBP_bac_8"/>
    <property type="match status" value="1"/>
</dbReference>
<evidence type="ECO:0000256" key="1">
    <source>
        <dbReference type="ARBA" id="ARBA00004418"/>
    </source>
</evidence>
<evidence type="ECO:0000256" key="6">
    <source>
        <dbReference type="SAM" id="SignalP"/>
    </source>
</evidence>
<dbReference type="CDD" id="cd13590">
    <property type="entry name" value="PBP2_PotD_PotF_like"/>
    <property type="match status" value="1"/>
</dbReference>
<comment type="subcellular location">
    <subcellularLocation>
        <location evidence="1">Periplasm</location>
    </subcellularLocation>
</comment>
<gene>
    <name evidence="7" type="ORF">BJ963_003320</name>
</gene>
<feature type="signal peptide" evidence="6">
    <location>
        <begin position="1"/>
        <end position="22"/>
    </location>
</feature>
<sequence>MKRTTALIATAAIAALGLTACSSGSGGSSSSAASTQLNVYAWADEIPKTVISAFEKETGIKVTIDTFDANETMISKLAAGGSGYDIVEPSQYAVQQLVGQELIEKLDHSKIEGLDNLGKKFADPSYDKGNEYSVPWVWGTTGLAYNSTCTGKEIDSWDALWDPAYKGKIYMLDNMLSAYIPALQYKGLKATTTSEKDIEKGTQALLDQKPLLAGYNSSNYADLLASGDACVAEAYGGSAIAKVTAANPNVKFVIPKEGGTLWVDGFSVAKDAPHRDAAYKWLNFTLKPEIAAMLTNDGGSATPNEAAKANITDKSLLDNVAVYPTDAQLEKSEFIVDPGKALTYFQQGWTKVKAS</sequence>
<dbReference type="InterPro" id="IPR006059">
    <property type="entry name" value="SBP"/>
</dbReference>
<dbReference type="GO" id="GO:0042597">
    <property type="term" value="C:periplasmic space"/>
    <property type="evidence" value="ECO:0007669"/>
    <property type="project" value="UniProtKB-SubCell"/>
</dbReference>
<dbReference type="PANTHER" id="PTHR30222">
    <property type="entry name" value="SPERMIDINE/PUTRESCINE-BINDING PERIPLASMIC PROTEIN"/>
    <property type="match status" value="1"/>
</dbReference>
<protein>
    <submittedName>
        <fullName evidence="7">Spermidine/putrescine transport system substrate-binding protein</fullName>
    </submittedName>
</protein>
<dbReference type="PRINTS" id="PR00909">
    <property type="entry name" value="SPERMDNBNDNG"/>
</dbReference>
<dbReference type="RefSeq" id="WP_089914541.1">
    <property type="nucleotide sequence ID" value="NZ_BAAAPX010000001.1"/>
</dbReference>
<evidence type="ECO:0000313" key="7">
    <source>
        <dbReference type="EMBL" id="NYD75801.1"/>
    </source>
</evidence>
<keyword evidence="8" id="KW-1185">Reference proteome</keyword>
<dbReference type="EMBL" id="JACCBJ010000001">
    <property type="protein sequence ID" value="NYD75801.1"/>
    <property type="molecule type" value="Genomic_DNA"/>
</dbReference>
<keyword evidence="3 6" id="KW-0732">Signal</keyword>
<feature type="chain" id="PRO_5038962243" evidence="6">
    <location>
        <begin position="23"/>
        <end position="355"/>
    </location>
</feature>
<dbReference type="Gene3D" id="3.40.190.10">
    <property type="entry name" value="Periplasmic binding protein-like II"/>
    <property type="match status" value="2"/>
</dbReference>
<organism evidence="7 8">
    <name type="scientific">Leifsonia soli</name>
    <dbReference type="NCBI Taxonomy" id="582665"/>
    <lineage>
        <taxon>Bacteria</taxon>
        <taxon>Bacillati</taxon>
        <taxon>Actinomycetota</taxon>
        <taxon>Actinomycetes</taxon>
        <taxon>Micrococcales</taxon>
        <taxon>Microbacteriaceae</taxon>
        <taxon>Leifsonia</taxon>
    </lineage>
</organism>
<feature type="binding site" evidence="5">
    <location>
        <position position="92"/>
    </location>
    <ligand>
        <name>spermidine</name>
        <dbReference type="ChEBI" id="CHEBI:57834"/>
    </ligand>
</feature>
<dbReference type="PANTHER" id="PTHR30222:SF17">
    <property type="entry name" value="SPERMIDINE_PUTRESCINE-BINDING PERIPLASMIC PROTEIN"/>
    <property type="match status" value="1"/>
</dbReference>
<dbReference type="SUPFAM" id="SSF53850">
    <property type="entry name" value="Periplasmic binding protein-like II"/>
    <property type="match status" value="1"/>
</dbReference>
<keyword evidence="4" id="KW-0574">Periplasm</keyword>